<dbReference type="PANTHER" id="PTHR10869">
    <property type="entry name" value="PROLYL 4-HYDROXYLASE ALPHA SUBUNIT"/>
    <property type="match status" value="1"/>
</dbReference>
<proteinExistence type="predicted"/>
<evidence type="ECO:0000313" key="9">
    <source>
        <dbReference type="Proteomes" id="UP000561045"/>
    </source>
</evidence>
<dbReference type="EMBL" id="JACIET010000001">
    <property type="protein sequence ID" value="MBB4010811.1"/>
    <property type="molecule type" value="Genomic_DNA"/>
</dbReference>
<keyword evidence="9" id="KW-1185">Reference proteome</keyword>
<evidence type="ECO:0000256" key="3">
    <source>
        <dbReference type="ARBA" id="ARBA00022896"/>
    </source>
</evidence>
<evidence type="ECO:0000313" key="8">
    <source>
        <dbReference type="EMBL" id="MBB4010811.1"/>
    </source>
</evidence>
<dbReference type="SMART" id="SM00702">
    <property type="entry name" value="P4Hc"/>
    <property type="match status" value="1"/>
</dbReference>
<keyword evidence="2" id="KW-0479">Metal-binding</keyword>
<keyword evidence="3" id="KW-0847">Vitamin C</keyword>
<keyword evidence="4" id="KW-0223">Dioxygenase</keyword>
<dbReference type="Pfam" id="PF13640">
    <property type="entry name" value="2OG-FeII_Oxy_3"/>
    <property type="match status" value="1"/>
</dbReference>
<evidence type="ECO:0000259" key="7">
    <source>
        <dbReference type="PROSITE" id="PS51471"/>
    </source>
</evidence>
<dbReference type="InterPro" id="IPR045054">
    <property type="entry name" value="P4HA-like"/>
</dbReference>
<organism evidence="8 9">
    <name type="scientific">Niveibacterium umoris</name>
    <dbReference type="NCBI Taxonomy" id="1193620"/>
    <lineage>
        <taxon>Bacteria</taxon>
        <taxon>Pseudomonadati</taxon>
        <taxon>Pseudomonadota</taxon>
        <taxon>Betaproteobacteria</taxon>
        <taxon>Rhodocyclales</taxon>
        <taxon>Rhodocyclaceae</taxon>
        <taxon>Niveibacterium</taxon>
    </lineage>
</organism>
<dbReference type="InterPro" id="IPR006620">
    <property type="entry name" value="Pro_4_hyd_alph"/>
</dbReference>
<protein>
    <submittedName>
        <fullName evidence="8">Prolyl 4-hydroxylase</fullName>
        <ecNumber evidence="8">1.14.11.2</ecNumber>
    </submittedName>
</protein>
<evidence type="ECO:0000256" key="4">
    <source>
        <dbReference type="ARBA" id="ARBA00022964"/>
    </source>
</evidence>
<keyword evidence="5 8" id="KW-0560">Oxidoreductase</keyword>
<dbReference type="GO" id="GO:0004656">
    <property type="term" value="F:procollagen-proline 4-dioxygenase activity"/>
    <property type="evidence" value="ECO:0007669"/>
    <property type="project" value="UniProtKB-EC"/>
</dbReference>
<dbReference type="GO" id="GO:0031418">
    <property type="term" value="F:L-ascorbic acid binding"/>
    <property type="evidence" value="ECO:0007669"/>
    <property type="project" value="UniProtKB-KW"/>
</dbReference>
<dbReference type="PROSITE" id="PS51471">
    <property type="entry name" value="FE2OG_OXY"/>
    <property type="match status" value="1"/>
</dbReference>
<evidence type="ECO:0000256" key="1">
    <source>
        <dbReference type="ARBA" id="ARBA00001961"/>
    </source>
</evidence>
<dbReference type="InterPro" id="IPR005123">
    <property type="entry name" value="Oxoglu/Fe-dep_dioxygenase_dom"/>
</dbReference>
<evidence type="ECO:0000256" key="5">
    <source>
        <dbReference type="ARBA" id="ARBA00023002"/>
    </source>
</evidence>
<gene>
    <name evidence="8" type="ORF">GGR36_000119</name>
</gene>
<feature type="domain" description="Fe2OG dioxygenase" evidence="7">
    <location>
        <begin position="160"/>
        <end position="269"/>
    </location>
</feature>
<keyword evidence="6" id="KW-0408">Iron</keyword>
<comment type="caution">
    <text evidence="8">The sequence shown here is derived from an EMBL/GenBank/DDBJ whole genome shotgun (WGS) entry which is preliminary data.</text>
</comment>
<dbReference type="PANTHER" id="PTHR10869:SF246">
    <property type="entry name" value="TRANSMEMBRANE PROLYL 4-HYDROXYLASE"/>
    <property type="match status" value="1"/>
</dbReference>
<accession>A0A840BB99</accession>
<dbReference type="InterPro" id="IPR044862">
    <property type="entry name" value="Pro_4_hyd_alph_FE2OG_OXY"/>
</dbReference>
<dbReference type="Gene3D" id="2.60.120.620">
    <property type="entry name" value="q2cbj1_9rhob like domain"/>
    <property type="match status" value="1"/>
</dbReference>
<name>A0A840BB99_9RHOO</name>
<dbReference type="EC" id="1.14.11.2" evidence="8"/>
<dbReference type="RefSeq" id="WP_183630763.1">
    <property type="nucleotide sequence ID" value="NZ_BAABLE010000011.1"/>
</dbReference>
<dbReference type="GO" id="GO:0005506">
    <property type="term" value="F:iron ion binding"/>
    <property type="evidence" value="ECO:0007669"/>
    <property type="project" value="InterPro"/>
</dbReference>
<sequence>MTSLDDRWHAWLLDNLARGCSHESIVIAMLDAGFEPAFAQQSVATYARFAGVPAYQYDACPVAAGNRIYAHDREVEVIARCAKPQVVVFDKVLTDEECATLIARCRARMNRSTIIDPNSGAEQVIAERTSSGAAFARCEDELIERIERRLAALMAWPLENGEGMQVLRYGVGAQYTPHFDYFPPQDPGSAAHLATGGQRVATMVLYLNDVEAGGATVFPDAGIEVAPRRGRAVYFRYANAAGQLDPLSLHAGAPVTAGEKWIMTKWVRERRY</sequence>
<evidence type="ECO:0000256" key="2">
    <source>
        <dbReference type="ARBA" id="ARBA00022723"/>
    </source>
</evidence>
<dbReference type="AlphaFoldDB" id="A0A840BB99"/>
<evidence type="ECO:0000256" key="6">
    <source>
        <dbReference type="ARBA" id="ARBA00023004"/>
    </source>
</evidence>
<comment type="cofactor">
    <cofactor evidence="1">
        <name>L-ascorbate</name>
        <dbReference type="ChEBI" id="CHEBI:38290"/>
    </cofactor>
</comment>
<reference evidence="8 9" key="1">
    <citation type="submission" date="2020-08" db="EMBL/GenBank/DDBJ databases">
        <title>Genomic Encyclopedia of Type Strains, Phase IV (KMG-IV): sequencing the most valuable type-strain genomes for metagenomic binning, comparative biology and taxonomic classification.</title>
        <authorList>
            <person name="Goeker M."/>
        </authorList>
    </citation>
    <scope>NUCLEOTIDE SEQUENCE [LARGE SCALE GENOMIC DNA]</scope>
    <source>
        <strain evidence="8 9">DSM 106739</strain>
    </source>
</reference>
<dbReference type="Proteomes" id="UP000561045">
    <property type="component" value="Unassembled WGS sequence"/>
</dbReference>